<evidence type="ECO:0000256" key="4">
    <source>
        <dbReference type="ARBA" id="ARBA00022989"/>
    </source>
</evidence>
<accession>A0A9W6PPN8</accession>
<organism evidence="7 8">
    <name type="scientific">Kitasatospora phosalacinea</name>
    <dbReference type="NCBI Taxonomy" id="2065"/>
    <lineage>
        <taxon>Bacteria</taxon>
        <taxon>Bacillati</taxon>
        <taxon>Actinomycetota</taxon>
        <taxon>Actinomycetes</taxon>
        <taxon>Kitasatosporales</taxon>
        <taxon>Streptomycetaceae</taxon>
        <taxon>Kitasatospora</taxon>
    </lineage>
</organism>
<protein>
    <recommendedName>
        <fullName evidence="6">RDD domain-containing protein</fullName>
    </recommendedName>
</protein>
<feature type="domain" description="RDD" evidence="6">
    <location>
        <begin position="47"/>
        <end position="171"/>
    </location>
</feature>
<gene>
    <name evidence="7" type="ORF">Kpho01_69850</name>
</gene>
<dbReference type="EMBL" id="BSRX01000064">
    <property type="protein sequence ID" value="GLW58975.1"/>
    <property type="molecule type" value="Genomic_DNA"/>
</dbReference>
<dbReference type="Pfam" id="PF06271">
    <property type="entry name" value="RDD"/>
    <property type="match status" value="1"/>
</dbReference>
<comment type="subcellular location">
    <subcellularLocation>
        <location evidence="1">Cell membrane</location>
        <topology evidence="1">Multi-pass membrane protein</topology>
    </subcellularLocation>
</comment>
<evidence type="ECO:0000256" key="5">
    <source>
        <dbReference type="ARBA" id="ARBA00023136"/>
    </source>
</evidence>
<dbReference type="AlphaFoldDB" id="A0A9W6PPN8"/>
<keyword evidence="3" id="KW-0812">Transmembrane</keyword>
<evidence type="ECO:0000313" key="8">
    <source>
        <dbReference type="Proteomes" id="UP001165143"/>
    </source>
</evidence>
<reference evidence="7" key="1">
    <citation type="submission" date="2023-02" db="EMBL/GenBank/DDBJ databases">
        <title>Kitasatospora phosalacinea NBRC 14362.</title>
        <authorList>
            <person name="Ichikawa N."/>
            <person name="Sato H."/>
            <person name="Tonouchi N."/>
        </authorList>
    </citation>
    <scope>NUCLEOTIDE SEQUENCE</scope>
    <source>
        <strain evidence="7">NBRC 14362</strain>
    </source>
</reference>
<keyword evidence="2" id="KW-1003">Cell membrane</keyword>
<dbReference type="OrthoDB" id="9774993at2"/>
<evidence type="ECO:0000256" key="1">
    <source>
        <dbReference type="ARBA" id="ARBA00004651"/>
    </source>
</evidence>
<dbReference type="PANTHER" id="PTHR36115:SF4">
    <property type="entry name" value="MEMBRANE PROTEIN"/>
    <property type="match status" value="1"/>
</dbReference>
<dbReference type="Proteomes" id="UP001165143">
    <property type="component" value="Unassembled WGS sequence"/>
</dbReference>
<proteinExistence type="predicted"/>
<comment type="caution">
    <text evidence="7">The sequence shown here is derived from an EMBL/GenBank/DDBJ whole genome shotgun (WGS) entry which is preliminary data.</text>
</comment>
<sequence>MSSNTPPGYGPPQGPYGQYPQGAGLPGWLAPTPPPGAQPVPGTRVLAAPVDRFLARLIDTAVLLIPLVVLAAVTAGSVLYYVLAGIVMVGYEGAMLLTQHGQTVGKKAMRLRVVSAAHGGRPTDNELWARAGVYGGPMVIPFVGGLISLVNCLSQLWDKPLQQCFHDKAAKTLVVKEA</sequence>
<evidence type="ECO:0000256" key="3">
    <source>
        <dbReference type="ARBA" id="ARBA00022692"/>
    </source>
</evidence>
<dbReference type="InterPro" id="IPR010432">
    <property type="entry name" value="RDD"/>
</dbReference>
<evidence type="ECO:0000259" key="6">
    <source>
        <dbReference type="Pfam" id="PF06271"/>
    </source>
</evidence>
<dbReference type="GO" id="GO:0005886">
    <property type="term" value="C:plasma membrane"/>
    <property type="evidence" value="ECO:0007669"/>
    <property type="project" value="UniProtKB-SubCell"/>
</dbReference>
<name>A0A9W6PPN8_9ACTN</name>
<dbReference type="RefSeq" id="WP_051778663.1">
    <property type="nucleotide sequence ID" value="NZ_BSRX01000064.1"/>
</dbReference>
<keyword evidence="5" id="KW-0472">Membrane</keyword>
<dbReference type="InterPro" id="IPR051791">
    <property type="entry name" value="Pra-immunoreactive"/>
</dbReference>
<evidence type="ECO:0000313" key="7">
    <source>
        <dbReference type="EMBL" id="GLW58975.1"/>
    </source>
</evidence>
<dbReference type="PANTHER" id="PTHR36115">
    <property type="entry name" value="PROLINE-RICH ANTIGEN HOMOLOG-RELATED"/>
    <property type="match status" value="1"/>
</dbReference>
<keyword evidence="4" id="KW-1133">Transmembrane helix</keyword>
<evidence type="ECO:0000256" key="2">
    <source>
        <dbReference type="ARBA" id="ARBA00022475"/>
    </source>
</evidence>